<evidence type="ECO:0000259" key="4">
    <source>
        <dbReference type="PROSITE" id="PS51084"/>
    </source>
</evidence>
<protein>
    <submittedName>
        <fullName evidence="5">HIT family protein</fullName>
    </submittedName>
</protein>
<dbReference type="Gene3D" id="3.30.428.10">
    <property type="entry name" value="HIT-like"/>
    <property type="match status" value="1"/>
</dbReference>
<comment type="caution">
    <text evidence="5">The sequence shown here is derived from an EMBL/GenBank/DDBJ whole genome shotgun (WGS) entry which is preliminary data.</text>
</comment>
<evidence type="ECO:0000256" key="2">
    <source>
        <dbReference type="PIRSR" id="PIRSR601310-3"/>
    </source>
</evidence>
<feature type="short sequence motif" description="Histidine triad motif" evidence="2 3">
    <location>
        <begin position="96"/>
        <end position="100"/>
    </location>
</feature>
<dbReference type="OrthoDB" id="9784774at2"/>
<keyword evidence="6" id="KW-1185">Reference proteome</keyword>
<organism evidence="5 6">
    <name type="scientific">Solimonas fluminis</name>
    <dbReference type="NCBI Taxonomy" id="2086571"/>
    <lineage>
        <taxon>Bacteria</taxon>
        <taxon>Pseudomonadati</taxon>
        <taxon>Pseudomonadota</taxon>
        <taxon>Gammaproteobacteria</taxon>
        <taxon>Nevskiales</taxon>
        <taxon>Nevskiaceae</taxon>
        <taxon>Solimonas</taxon>
    </lineage>
</organism>
<dbReference type="InterPro" id="IPR001310">
    <property type="entry name" value="Histidine_triad_HIT"/>
</dbReference>
<dbReference type="PROSITE" id="PS51084">
    <property type="entry name" value="HIT_2"/>
    <property type="match status" value="1"/>
</dbReference>
<sequence>MTTIFERIISGELAASFVHQDSRCVAFMDINPITRGHVLVVPRRAVATLDRLDAITRAHLWETANRIGRAQRQGLGSLAQHLLVNDGKDASQSVPHVHIHVIPRYGGDTLHTLARLAWHITTLTVPRRETPARRGRLEAAAAAIRDAL</sequence>
<dbReference type="Proteomes" id="UP000238220">
    <property type="component" value="Unassembled WGS sequence"/>
</dbReference>
<reference evidence="5 6" key="1">
    <citation type="submission" date="2018-02" db="EMBL/GenBank/DDBJ databases">
        <title>Genome sequencing of Solimonas sp. HR-BB.</title>
        <authorList>
            <person name="Lee Y."/>
            <person name="Jeon C.O."/>
        </authorList>
    </citation>
    <scope>NUCLEOTIDE SEQUENCE [LARGE SCALE GENOMIC DNA]</scope>
    <source>
        <strain evidence="5 6">HR-BB</strain>
    </source>
</reference>
<dbReference type="Pfam" id="PF01230">
    <property type="entry name" value="HIT"/>
    <property type="match status" value="1"/>
</dbReference>
<feature type="domain" description="HIT" evidence="4">
    <location>
        <begin position="4"/>
        <end position="111"/>
    </location>
</feature>
<dbReference type="EMBL" id="PSNW01000012">
    <property type="protein sequence ID" value="PPE72512.1"/>
    <property type="molecule type" value="Genomic_DNA"/>
</dbReference>
<evidence type="ECO:0000256" key="1">
    <source>
        <dbReference type="PIRSR" id="PIRSR601310-1"/>
    </source>
</evidence>
<dbReference type="PANTHER" id="PTHR46648:SF1">
    <property type="entry name" value="ADENOSINE 5'-MONOPHOSPHORAMIDASE HNT1"/>
    <property type="match status" value="1"/>
</dbReference>
<dbReference type="PANTHER" id="PTHR46648">
    <property type="entry name" value="HIT FAMILY PROTEIN 1"/>
    <property type="match status" value="1"/>
</dbReference>
<feature type="active site" description="Tele-AMP-histidine intermediate" evidence="1">
    <location>
        <position position="98"/>
    </location>
</feature>
<evidence type="ECO:0000313" key="5">
    <source>
        <dbReference type="EMBL" id="PPE72512.1"/>
    </source>
</evidence>
<dbReference type="SUPFAM" id="SSF54197">
    <property type="entry name" value="HIT-like"/>
    <property type="match status" value="1"/>
</dbReference>
<accession>A0A2S5TC50</accession>
<dbReference type="GO" id="GO:0009117">
    <property type="term" value="P:nucleotide metabolic process"/>
    <property type="evidence" value="ECO:0007669"/>
    <property type="project" value="TreeGrafter"/>
</dbReference>
<name>A0A2S5TC50_9GAMM</name>
<dbReference type="PROSITE" id="PS00892">
    <property type="entry name" value="HIT_1"/>
    <property type="match status" value="1"/>
</dbReference>
<dbReference type="RefSeq" id="WP_104231828.1">
    <property type="nucleotide sequence ID" value="NZ_PSNW01000012.1"/>
</dbReference>
<dbReference type="AlphaFoldDB" id="A0A2S5TC50"/>
<gene>
    <name evidence="5" type="ORF">C3942_18395</name>
</gene>
<dbReference type="GO" id="GO:0003824">
    <property type="term" value="F:catalytic activity"/>
    <property type="evidence" value="ECO:0007669"/>
    <property type="project" value="InterPro"/>
</dbReference>
<evidence type="ECO:0000256" key="3">
    <source>
        <dbReference type="PROSITE-ProRule" id="PRU00464"/>
    </source>
</evidence>
<dbReference type="InterPro" id="IPR019808">
    <property type="entry name" value="Histidine_triad_CS"/>
</dbReference>
<dbReference type="InterPro" id="IPR036265">
    <property type="entry name" value="HIT-like_sf"/>
</dbReference>
<evidence type="ECO:0000313" key="6">
    <source>
        <dbReference type="Proteomes" id="UP000238220"/>
    </source>
</evidence>
<dbReference type="PRINTS" id="PR00332">
    <property type="entry name" value="HISTRIAD"/>
</dbReference>
<proteinExistence type="predicted"/>
<dbReference type="InterPro" id="IPR011146">
    <property type="entry name" value="HIT-like"/>
</dbReference>